<comment type="caution">
    <text evidence="1">The sequence shown here is derived from an EMBL/GenBank/DDBJ whole genome shotgun (WGS) entry which is preliminary data.</text>
</comment>
<evidence type="ECO:0000313" key="1">
    <source>
        <dbReference type="EMBL" id="KRR09554.1"/>
    </source>
</evidence>
<evidence type="ECO:0000313" key="2">
    <source>
        <dbReference type="Proteomes" id="UP000050863"/>
    </source>
</evidence>
<gene>
    <name evidence="1" type="ORF">CQ12_13785</name>
</gene>
<keyword evidence="2" id="KW-1185">Reference proteome</keyword>
<sequence>MFKSKEFTTAKVVVGCALSAYVAGEHLQYSKAPAKHSVSLTIASSTSAVATYNMVTFAQLEPPPPVVPPEDRQEQT</sequence>
<proteinExistence type="predicted"/>
<name>A0A0R3LP69_9BRAD</name>
<dbReference type="RefSeq" id="WP_057835419.1">
    <property type="nucleotide sequence ID" value="NZ_LLXZ01000071.1"/>
</dbReference>
<dbReference type="EMBL" id="LLXZ01000071">
    <property type="protein sequence ID" value="KRR09554.1"/>
    <property type="molecule type" value="Genomic_DNA"/>
</dbReference>
<organism evidence="1 2">
    <name type="scientific">Bradyrhizobium jicamae</name>
    <dbReference type="NCBI Taxonomy" id="280332"/>
    <lineage>
        <taxon>Bacteria</taxon>
        <taxon>Pseudomonadati</taxon>
        <taxon>Pseudomonadota</taxon>
        <taxon>Alphaproteobacteria</taxon>
        <taxon>Hyphomicrobiales</taxon>
        <taxon>Nitrobacteraceae</taxon>
        <taxon>Bradyrhizobium</taxon>
    </lineage>
</organism>
<accession>A0A0R3LP69</accession>
<dbReference type="Proteomes" id="UP000050863">
    <property type="component" value="Unassembled WGS sequence"/>
</dbReference>
<protein>
    <submittedName>
        <fullName evidence="1">Uncharacterized protein</fullName>
    </submittedName>
</protein>
<dbReference type="AlphaFoldDB" id="A0A0R3LP69"/>
<reference evidence="1 2" key="1">
    <citation type="submission" date="2014-03" db="EMBL/GenBank/DDBJ databases">
        <title>Bradyrhizobium valentinum sp. nov., isolated from effective nodules of Lupinus mariae-josephae, a lupine endemic of basic-lime soils in Eastern Spain.</title>
        <authorList>
            <person name="Duran D."/>
            <person name="Rey L."/>
            <person name="Navarro A."/>
            <person name="Busquets A."/>
            <person name="Imperial J."/>
            <person name="Ruiz-Argueso T."/>
        </authorList>
    </citation>
    <scope>NUCLEOTIDE SEQUENCE [LARGE SCALE GENOMIC DNA]</scope>
    <source>
        <strain evidence="1 2">PAC68</strain>
    </source>
</reference>